<dbReference type="SUPFAM" id="SSF56112">
    <property type="entry name" value="Protein kinase-like (PK-like)"/>
    <property type="match status" value="1"/>
</dbReference>
<dbReference type="EMBL" id="CAMKVN010003094">
    <property type="protein sequence ID" value="CAI2183664.1"/>
    <property type="molecule type" value="Genomic_DNA"/>
</dbReference>
<dbReference type="AlphaFoldDB" id="A0A9W4SW03"/>
<keyword evidence="2" id="KW-1185">Reference proteome</keyword>
<dbReference type="OrthoDB" id="10261027at2759"/>
<comment type="caution">
    <text evidence="1">The sequence shown here is derived from an EMBL/GenBank/DDBJ whole genome shotgun (WGS) entry which is preliminary data.</text>
</comment>
<sequence length="95" mass="10854">YDISLIIESCDILHPLINTIAPKGYIELICKCWHSDLNKRPTAIIICNVIKQIILNEENNLTIIIEYLNARSIITNKFTSGSKITYTKSDLPKYT</sequence>
<protein>
    <submittedName>
        <fullName evidence="1">17188_t:CDS:1</fullName>
    </submittedName>
</protein>
<evidence type="ECO:0000313" key="1">
    <source>
        <dbReference type="EMBL" id="CAI2183664.1"/>
    </source>
</evidence>
<feature type="non-terminal residue" evidence="1">
    <location>
        <position position="95"/>
    </location>
</feature>
<name>A0A9W4SW03_9GLOM</name>
<dbReference type="InterPro" id="IPR011009">
    <property type="entry name" value="Kinase-like_dom_sf"/>
</dbReference>
<organism evidence="1 2">
    <name type="scientific">Funneliformis geosporum</name>
    <dbReference type="NCBI Taxonomy" id="1117311"/>
    <lineage>
        <taxon>Eukaryota</taxon>
        <taxon>Fungi</taxon>
        <taxon>Fungi incertae sedis</taxon>
        <taxon>Mucoromycota</taxon>
        <taxon>Glomeromycotina</taxon>
        <taxon>Glomeromycetes</taxon>
        <taxon>Glomerales</taxon>
        <taxon>Glomeraceae</taxon>
        <taxon>Funneliformis</taxon>
    </lineage>
</organism>
<accession>A0A9W4SW03</accession>
<dbReference type="Proteomes" id="UP001153678">
    <property type="component" value="Unassembled WGS sequence"/>
</dbReference>
<gene>
    <name evidence="1" type="ORF">FWILDA_LOCUS11190</name>
</gene>
<evidence type="ECO:0000313" key="2">
    <source>
        <dbReference type="Proteomes" id="UP001153678"/>
    </source>
</evidence>
<reference evidence="1" key="1">
    <citation type="submission" date="2022-08" db="EMBL/GenBank/DDBJ databases">
        <authorList>
            <person name="Kallberg Y."/>
            <person name="Tangrot J."/>
            <person name="Rosling A."/>
        </authorList>
    </citation>
    <scope>NUCLEOTIDE SEQUENCE</scope>
    <source>
        <strain evidence="1">Wild A</strain>
    </source>
</reference>
<proteinExistence type="predicted"/>